<evidence type="ECO:0000313" key="1">
    <source>
        <dbReference type="EMBL" id="RDI47647.1"/>
    </source>
</evidence>
<evidence type="ECO:0000313" key="2">
    <source>
        <dbReference type="Proteomes" id="UP000255326"/>
    </source>
</evidence>
<gene>
    <name evidence="1" type="ORF">DFR59_101306</name>
</gene>
<dbReference type="OrthoDB" id="2361617at2"/>
<keyword evidence="2" id="KW-1185">Reference proteome</keyword>
<dbReference type="AlphaFoldDB" id="A0A370GVF4"/>
<sequence length="71" mass="8079">MKKNEKIEMMFLPIEEGLIKLYIYGFKSAGAWGQVIAEFNDVTINIKGYSRKKSIVRALAKLNNALINKSE</sequence>
<dbReference type="EMBL" id="QQAY01000001">
    <property type="protein sequence ID" value="RDI47647.1"/>
    <property type="molecule type" value="Genomic_DNA"/>
</dbReference>
<reference evidence="1 2" key="1">
    <citation type="submission" date="2018-07" db="EMBL/GenBank/DDBJ databases">
        <title>Genomic Encyclopedia of Type Strains, Phase IV (KMG-IV): sequencing the most valuable type-strain genomes for metagenomic binning, comparative biology and taxonomic classification.</title>
        <authorList>
            <person name="Goeker M."/>
        </authorList>
    </citation>
    <scope>NUCLEOTIDE SEQUENCE [LARGE SCALE GENOMIC DNA]</scope>
    <source>
        <strain evidence="1 2">DSM 25281</strain>
    </source>
</reference>
<protein>
    <submittedName>
        <fullName evidence="1">Uncharacterized protein</fullName>
    </submittedName>
</protein>
<organism evidence="1 2">
    <name type="scientific">Falsibacillus pallidus</name>
    <dbReference type="NCBI Taxonomy" id="493781"/>
    <lineage>
        <taxon>Bacteria</taxon>
        <taxon>Bacillati</taxon>
        <taxon>Bacillota</taxon>
        <taxon>Bacilli</taxon>
        <taxon>Bacillales</taxon>
        <taxon>Bacillaceae</taxon>
        <taxon>Falsibacillus</taxon>
    </lineage>
</organism>
<dbReference type="Proteomes" id="UP000255326">
    <property type="component" value="Unassembled WGS sequence"/>
</dbReference>
<accession>A0A370GVF4</accession>
<dbReference type="RefSeq" id="WP_114743862.1">
    <property type="nucleotide sequence ID" value="NZ_QQAY01000001.1"/>
</dbReference>
<comment type="caution">
    <text evidence="1">The sequence shown here is derived from an EMBL/GenBank/DDBJ whole genome shotgun (WGS) entry which is preliminary data.</text>
</comment>
<name>A0A370GVF4_9BACI</name>
<proteinExistence type="predicted"/>